<comment type="caution">
    <text evidence="3">The sequence shown here is derived from an EMBL/GenBank/DDBJ whole genome shotgun (WGS) entry which is preliminary data.</text>
</comment>
<dbReference type="Proteomes" id="UP000306102">
    <property type="component" value="Unassembled WGS sequence"/>
</dbReference>
<protein>
    <recommendedName>
        <fullName evidence="2">DEAD-box helicase OB fold domain-containing protein</fullName>
    </recommendedName>
</protein>
<keyword evidence="1" id="KW-0547">Nucleotide-binding</keyword>
<sequence length="174" mass="19115">MMHSGISLLTDPFEGSFSTGSSVRNVCSAMKASNISSSTISFFWLMPISSSVSLPLSIRALSNPAKLAFSLTFSLEWTIANCSLLQPTLLCKVGFRTIAIFSLIAAIVLRLDNLIGLVYKLDVVTAGKNFTMIRKAIAVGFLFHTQRKDPKEGYKTLVENQPVYFHPSSALFQR</sequence>
<dbReference type="Pfam" id="PF07717">
    <property type="entry name" value="OB_NTP_bind"/>
    <property type="match status" value="1"/>
</dbReference>
<organism evidence="3 4">
    <name type="scientific">Camellia sinensis var. sinensis</name>
    <name type="common">China tea</name>
    <dbReference type="NCBI Taxonomy" id="542762"/>
    <lineage>
        <taxon>Eukaryota</taxon>
        <taxon>Viridiplantae</taxon>
        <taxon>Streptophyta</taxon>
        <taxon>Embryophyta</taxon>
        <taxon>Tracheophyta</taxon>
        <taxon>Spermatophyta</taxon>
        <taxon>Magnoliopsida</taxon>
        <taxon>eudicotyledons</taxon>
        <taxon>Gunneridae</taxon>
        <taxon>Pentapetalae</taxon>
        <taxon>asterids</taxon>
        <taxon>Ericales</taxon>
        <taxon>Theaceae</taxon>
        <taxon>Camellia</taxon>
    </lineage>
</organism>
<reference evidence="3 4" key="1">
    <citation type="journal article" date="2018" name="Proc. Natl. Acad. Sci. U.S.A.">
        <title>Draft genome sequence of Camellia sinensis var. sinensis provides insights into the evolution of the tea genome and tea quality.</title>
        <authorList>
            <person name="Wei C."/>
            <person name="Yang H."/>
            <person name="Wang S."/>
            <person name="Zhao J."/>
            <person name="Liu C."/>
            <person name="Gao L."/>
            <person name="Xia E."/>
            <person name="Lu Y."/>
            <person name="Tai Y."/>
            <person name="She G."/>
            <person name="Sun J."/>
            <person name="Cao H."/>
            <person name="Tong W."/>
            <person name="Gao Q."/>
            <person name="Li Y."/>
            <person name="Deng W."/>
            <person name="Jiang X."/>
            <person name="Wang W."/>
            <person name="Chen Q."/>
            <person name="Zhang S."/>
            <person name="Li H."/>
            <person name="Wu J."/>
            <person name="Wang P."/>
            <person name="Li P."/>
            <person name="Shi C."/>
            <person name="Zheng F."/>
            <person name="Jian J."/>
            <person name="Huang B."/>
            <person name="Shan D."/>
            <person name="Shi M."/>
            <person name="Fang C."/>
            <person name="Yue Y."/>
            <person name="Li F."/>
            <person name="Li D."/>
            <person name="Wei S."/>
            <person name="Han B."/>
            <person name="Jiang C."/>
            <person name="Yin Y."/>
            <person name="Xia T."/>
            <person name="Zhang Z."/>
            <person name="Bennetzen J.L."/>
            <person name="Zhao S."/>
            <person name="Wan X."/>
        </authorList>
    </citation>
    <scope>NUCLEOTIDE SEQUENCE [LARGE SCALE GENOMIC DNA]</scope>
    <source>
        <strain evidence="4">cv. Shuchazao</strain>
        <tissue evidence="3">Leaf</tissue>
    </source>
</reference>
<evidence type="ECO:0000256" key="1">
    <source>
        <dbReference type="ARBA" id="ARBA00022806"/>
    </source>
</evidence>
<keyword evidence="1" id="KW-0378">Hydrolase</keyword>
<proteinExistence type="predicted"/>
<evidence type="ECO:0000313" key="4">
    <source>
        <dbReference type="Proteomes" id="UP000306102"/>
    </source>
</evidence>
<keyword evidence="4" id="KW-1185">Reference proteome</keyword>
<keyword evidence="1" id="KW-0347">Helicase</keyword>
<accession>A0A4S4EPS9</accession>
<evidence type="ECO:0000313" key="3">
    <source>
        <dbReference type="EMBL" id="THG18136.1"/>
    </source>
</evidence>
<keyword evidence="1" id="KW-0067">ATP-binding</keyword>
<dbReference type="STRING" id="542762.A0A4S4EPS9"/>
<dbReference type="EMBL" id="SDRB02003238">
    <property type="protein sequence ID" value="THG18136.1"/>
    <property type="molecule type" value="Genomic_DNA"/>
</dbReference>
<feature type="domain" description="DEAD-box helicase OB fold" evidence="2">
    <location>
        <begin position="133"/>
        <end position="173"/>
    </location>
</feature>
<dbReference type="GO" id="GO:0004386">
    <property type="term" value="F:helicase activity"/>
    <property type="evidence" value="ECO:0007669"/>
    <property type="project" value="UniProtKB-KW"/>
</dbReference>
<evidence type="ECO:0000259" key="2">
    <source>
        <dbReference type="Pfam" id="PF07717"/>
    </source>
</evidence>
<name>A0A4S4EPS9_CAMSN</name>
<gene>
    <name evidence="3" type="ORF">TEA_005754</name>
</gene>
<dbReference type="InterPro" id="IPR011709">
    <property type="entry name" value="DEAD-box_helicase_OB_fold"/>
</dbReference>
<dbReference type="AlphaFoldDB" id="A0A4S4EPS9"/>